<dbReference type="PROSITE" id="PS01326">
    <property type="entry name" value="DAP_EPIMERASE"/>
    <property type="match status" value="1"/>
</dbReference>
<dbReference type="GO" id="GO:0008837">
    <property type="term" value="F:diaminopimelate epimerase activity"/>
    <property type="evidence" value="ECO:0007669"/>
    <property type="project" value="UniProtKB-EC"/>
</dbReference>
<comment type="caution">
    <text evidence="8">The sequence shown here is derived from an EMBL/GenBank/DDBJ whole genome shotgun (WGS) entry which is preliminary data.</text>
</comment>
<dbReference type="SUPFAM" id="SSF54506">
    <property type="entry name" value="Diaminopimelate epimerase-like"/>
    <property type="match status" value="1"/>
</dbReference>
<dbReference type="NCBIfam" id="TIGR00652">
    <property type="entry name" value="DapF"/>
    <property type="match status" value="1"/>
</dbReference>
<evidence type="ECO:0000256" key="4">
    <source>
        <dbReference type="ARBA" id="ARBA00022605"/>
    </source>
</evidence>
<keyword evidence="6" id="KW-0413">Isomerase</keyword>
<evidence type="ECO:0000256" key="2">
    <source>
        <dbReference type="ARBA" id="ARBA00010219"/>
    </source>
</evidence>
<evidence type="ECO:0000256" key="6">
    <source>
        <dbReference type="ARBA" id="ARBA00023235"/>
    </source>
</evidence>
<evidence type="ECO:0000313" key="9">
    <source>
        <dbReference type="Proteomes" id="UP001190700"/>
    </source>
</evidence>
<dbReference type="EC" id="5.1.1.7" evidence="3"/>
<evidence type="ECO:0000256" key="3">
    <source>
        <dbReference type="ARBA" id="ARBA00013080"/>
    </source>
</evidence>
<keyword evidence="9" id="KW-1185">Reference proteome</keyword>
<dbReference type="Proteomes" id="UP001190700">
    <property type="component" value="Unassembled WGS sequence"/>
</dbReference>
<dbReference type="GO" id="GO:0005829">
    <property type="term" value="C:cytosol"/>
    <property type="evidence" value="ECO:0007669"/>
    <property type="project" value="TreeGrafter"/>
</dbReference>
<name>A0AAE0GJJ5_9CHLO</name>
<sequence>MSRPKNSGFAPDLRNTALASIINNACVLVLQVHKSPFVTAQGLGNDFVLVDNRNQVETLVTEEQAVKLCDRNFGIGGDGVIFALPPTEDGCDYSMRIFNSDGSEPEMCGNGIRCLARFVADLDGAATSHRVNTLAGLMVVDLRDDGQVSVDMGEPILEPAEVPTTLPATKDGAAVQAPLEAAVRARCGL</sequence>
<dbReference type="EMBL" id="LGRX02005054">
    <property type="protein sequence ID" value="KAK3279221.1"/>
    <property type="molecule type" value="Genomic_DNA"/>
</dbReference>
<evidence type="ECO:0000256" key="1">
    <source>
        <dbReference type="ARBA" id="ARBA00005196"/>
    </source>
</evidence>
<dbReference type="PANTHER" id="PTHR31689">
    <property type="entry name" value="DIAMINOPIMELATE EPIMERASE, CHLOROPLASTIC"/>
    <property type="match status" value="1"/>
</dbReference>
<reference evidence="8 9" key="1">
    <citation type="journal article" date="2015" name="Genome Biol. Evol.">
        <title>Comparative Genomics of a Bacterivorous Green Alga Reveals Evolutionary Causalities and Consequences of Phago-Mixotrophic Mode of Nutrition.</title>
        <authorList>
            <person name="Burns J.A."/>
            <person name="Paasch A."/>
            <person name="Narechania A."/>
            <person name="Kim E."/>
        </authorList>
    </citation>
    <scope>NUCLEOTIDE SEQUENCE [LARGE SCALE GENOMIC DNA]</scope>
    <source>
        <strain evidence="8 9">PLY_AMNH</strain>
    </source>
</reference>
<dbReference type="InterPro" id="IPR001653">
    <property type="entry name" value="DAP_epimerase_DapF"/>
</dbReference>
<dbReference type="GO" id="GO:0009089">
    <property type="term" value="P:lysine biosynthetic process via diaminopimelate"/>
    <property type="evidence" value="ECO:0007669"/>
    <property type="project" value="InterPro"/>
</dbReference>
<keyword evidence="5" id="KW-0457">Lysine biosynthesis</keyword>
<dbReference type="InterPro" id="IPR018510">
    <property type="entry name" value="DAP_epimerase_AS"/>
</dbReference>
<dbReference type="PANTHER" id="PTHR31689:SF0">
    <property type="entry name" value="DIAMINOPIMELATE EPIMERASE"/>
    <property type="match status" value="1"/>
</dbReference>
<evidence type="ECO:0000313" key="8">
    <source>
        <dbReference type="EMBL" id="KAK3279221.1"/>
    </source>
</evidence>
<gene>
    <name evidence="8" type="ORF">CYMTET_12880</name>
</gene>
<organism evidence="8 9">
    <name type="scientific">Cymbomonas tetramitiformis</name>
    <dbReference type="NCBI Taxonomy" id="36881"/>
    <lineage>
        <taxon>Eukaryota</taxon>
        <taxon>Viridiplantae</taxon>
        <taxon>Chlorophyta</taxon>
        <taxon>Pyramimonadophyceae</taxon>
        <taxon>Pyramimonadales</taxon>
        <taxon>Pyramimonadaceae</taxon>
        <taxon>Cymbomonas</taxon>
    </lineage>
</organism>
<protein>
    <recommendedName>
        <fullName evidence="3">diaminopimelate epimerase</fullName>
        <ecNumber evidence="3">5.1.1.7</ecNumber>
    </recommendedName>
</protein>
<proteinExistence type="inferred from homology"/>
<evidence type="ECO:0000256" key="7">
    <source>
        <dbReference type="ARBA" id="ARBA00051712"/>
    </source>
</evidence>
<evidence type="ECO:0000256" key="5">
    <source>
        <dbReference type="ARBA" id="ARBA00023154"/>
    </source>
</evidence>
<comment type="pathway">
    <text evidence="1">Amino-acid biosynthesis; L-lysine biosynthesis via DAP pathway; DL-2,6-diaminopimelate from LL-2,6-diaminopimelate: step 1/1.</text>
</comment>
<comment type="catalytic activity">
    <reaction evidence="7">
        <text>(2S,6S)-2,6-diaminopimelate = meso-2,6-diaminopimelate</text>
        <dbReference type="Rhea" id="RHEA:15393"/>
        <dbReference type="ChEBI" id="CHEBI:57609"/>
        <dbReference type="ChEBI" id="CHEBI:57791"/>
        <dbReference type="EC" id="5.1.1.7"/>
    </reaction>
</comment>
<accession>A0AAE0GJJ5</accession>
<dbReference type="Pfam" id="PF01678">
    <property type="entry name" value="DAP_epimerase"/>
    <property type="match status" value="1"/>
</dbReference>
<keyword evidence="4" id="KW-0028">Amino-acid biosynthesis</keyword>
<dbReference type="Gene3D" id="3.10.310.10">
    <property type="entry name" value="Diaminopimelate Epimerase, Chain A, domain 1"/>
    <property type="match status" value="1"/>
</dbReference>
<comment type="similarity">
    <text evidence="2">Belongs to the diaminopimelate epimerase family.</text>
</comment>
<dbReference type="AlphaFoldDB" id="A0AAE0GJJ5"/>